<gene>
    <name evidence="2" type="ORF">DAPPUDRAFT_314923</name>
</gene>
<accession>E9G7Y6</accession>
<dbReference type="EMBL" id="GL732534">
    <property type="protein sequence ID" value="EFX84577.1"/>
    <property type="molecule type" value="Genomic_DNA"/>
</dbReference>
<organism evidence="2 3">
    <name type="scientific">Daphnia pulex</name>
    <name type="common">Water flea</name>
    <dbReference type="NCBI Taxonomy" id="6669"/>
    <lineage>
        <taxon>Eukaryota</taxon>
        <taxon>Metazoa</taxon>
        <taxon>Ecdysozoa</taxon>
        <taxon>Arthropoda</taxon>
        <taxon>Crustacea</taxon>
        <taxon>Branchiopoda</taxon>
        <taxon>Diplostraca</taxon>
        <taxon>Cladocera</taxon>
        <taxon>Anomopoda</taxon>
        <taxon>Daphniidae</taxon>
        <taxon>Daphnia</taxon>
    </lineage>
</organism>
<evidence type="ECO:0000313" key="2">
    <source>
        <dbReference type="EMBL" id="EFX84577.1"/>
    </source>
</evidence>
<dbReference type="KEGG" id="dpx:DAPPUDRAFT_314923"/>
<dbReference type="HOGENOM" id="CLU_1620680_0_0_1"/>
<dbReference type="Proteomes" id="UP000000305">
    <property type="component" value="Unassembled WGS sequence"/>
</dbReference>
<dbReference type="InParanoid" id="E9G7Y6"/>
<keyword evidence="3" id="KW-1185">Reference proteome</keyword>
<feature type="signal peptide" evidence="1">
    <location>
        <begin position="1"/>
        <end position="16"/>
    </location>
</feature>
<reference evidence="2 3" key="1">
    <citation type="journal article" date="2011" name="Science">
        <title>The ecoresponsive genome of Daphnia pulex.</title>
        <authorList>
            <person name="Colbourne J.K."/>
            <person name="Pfrender M.E."/>
            <person name="Gilbert D."/>
            <person name="Thomas W.K."/>
            <person name="Tucker A."/>
            <person name="Oakley T.H."/>
            <person name="Tokishita S."/>
            <person name="Aerts A."/>
            <person name="Arnold G.J."/>
            <person name="Basu M.K."/>
            <person name="Bauer D.J."/>
            <person name="Caceres C.E."/>
            <person name="Carmel L."/>
            <person name="Casola C."/>
            <person name="Choi J.H."/>
            <person name="Detter J.C."/>
            <person name="Dong Q."/>
            <person name="Dusheyko S."/>
            <person name="Eads B.D."/>
            <person name="Frohlich T."/>
            <person name="Geiler-Samerotte K.A."/>
            <person name="Gerlach D."/>
            <person name="Hatcher P."/>
            <person name="Jogdeo S."/>
            <person name="Krijgsveld J."/>
            <person name="Kriventseva E.V."/>
            <person name="Kultz D."/>
            <person name="Laforsch C."/>
            <person name="Lindquist E."/>
            <person name="Lopez J."/>
            <person name="Manak J.R."/>
            <person name="Muller J."/>
            <person name="Pangilinan J."/>
            <person name="Patwardhan R.P."/>
            <person name="Pitluck S."/>
            <person name="Pritham E.J."/>
            <person name="Rechtsteiner A."/>
            <person name="Rho M."/>
            <person name="Rogozin I.B."/>
            <person name="Sakarya O."/>
            <person name="Salamov A."/>
            <person name="Schaack S."/>
            <person name="Shapiro H."/>
            <person name="Shiga Y."/>
            <person name="Skalitzky C."/>
            <person name="Smith Z."/>
            <person name="Souvorov A."/>
            <person name="Sung W."/>
            <person name="Tang Z."/>
            <person name="Tsuchiya D."/>
            <person name="Tu H."/>
            <person name="Vos H."/>
            <person name="Wang M."/>
            <person name="Wolf Y.I."/>
            <person name="Yamagata H."/>
            <person name="Yamada T."/>
            <person name="Ye Y."/>
            <person name="Shaw J.R."/>
            <person name="Andrews J."/>
            <person name="Crease T.J."/>
            <person name="Tang H."/>
            <person name="Lucas S.M."/>
            <person name="Robertson H.M."/>
            <person name="Bork P."/>
            <person name="Koonin E.V."/>
            <person name="Zdobnov E.M."/>
            <person name="Grigoriev I.V."/>
            <person name="Lynch M."/>
            <person name="Boore J.L."/>
        </authorList>
    </citation>
    <scope>NUCLEOTIDE SEQUENCE [LARGE SCALE GENOMIC DNA]</scope>
</reference>
<sequence>MAFSSAMSICLKLVLPSVTFRMMGGKLTGGRYSVILKWALFGGERGVWLPDPLETALERPRGSRHGCPYGRKRVTQHVEILDEEEKRPRLIDFIRSLDPNDKSIVFVGRKLVADPVATFAKFNQIPAQGQSQRGAAGVAQSVGSSVEVEGGMVARAGHAEGEHQ</sequence>
<proteinExistence type="predicted"/>
<protein>
    <submittedName>
        <fullName evidence="2">Uncharacterized protein</fullName>
    </submittedName>
</protein>
<keyword evidence="1" id="KW-0732">Signal</keyword>
<feature type="chain" id="PRO_5003240944" evidence="1">
    <location>
        <begin position="17"/>
        <end position="164"/>
    </location>
</feature>
<evidence type="ECO:0000256" key="1">
    <source>
        <dbReference type="SAM" id="SignalP"/>
    </source>
</evidence>
<dbReference type="AlphaFoldDB" id="E9G7Y6"/>
<evidence type="ECO:0000313" key="3">
    <source>
        <dbReference type="Proteomes" id="UP000000305"/>
    </source>
</evidence>
<name>E9G7Y6_DAPPU</name>